<name>A0A4R2F6Z5_9GAMM</name>
<evidence type="ECO:0000256" key="3">
    <source>
        <dbReference type="ARBA" id="ARBA00022692"/>
    </source>
</evidence>
<proteinExistence type="predicted"/>
<evidence type="ECO:0000313" key="8">
    <source>
        <dbReference type="Proteomes" id="UP000294832"/>
    </source>
</evidence>
<accession>A0A4R2F6Z5</accession>
<evidence type="ECO:0000256" key="5">
    <source>
        <dbReference type="ARBA" id="ARBA00023136"/>
    </source>
</evidence>
<dbReference type="PANTHER" id="PTHR38601:SF1">
    <property type="entry name" value="HYDROGENASE-4 COMPONENT E"/>
    <property type="match status" value="1"/>
</dbReference>
<keyword evidence="3 6" id="KW-0812">Transmembrane</keyword>
<evidence type="ECO:0000313" key="7">
    <source>
        <dbReference type="EMBL" id="TCN82584.1"/>
    </source>
</evidence>
<dbReference type="AlphaFoldDB" id="A0A4R2F6Z5"/>
<dbReference type="EMBL" id="SLWF01000018">
    <property type="protein sequence ID" value="TCN82584.1"/>
    <property type="molecule type" value="Genomic_DNA"/>
</dbReference>
<evidence type="ECO:0000256" key="2">
    <source>
        <dbReference type="ARBA" id="ARBA00022475"/>
    </source>
</evidence>
<keyword evidence="4 6" id="KW-1133">Transmembrane helix</keyword>
<evidence type="ECO:0000256" key="1">
    <source>
        <dbReference type="ARBA" id="ARBA00004651"/>
    </source>
</evidence>
<dbReference type="PANTHER" id="PTHR38601">
    <property type="entry name" value="HYDROGENASE-4 COMPONENT E"/>
    <property type="match status" value="1"/>
</dbReference>
<dbReference type="OrthoDB" id="8587617at2"/>
<protein>
    <submittedName>
        <fullName evidence="7">Hydrogenase-4 component E</fullName>
    </submittedName>
</protein>
<keyword evidence="2" id="KW-1003">Cell membrane</keyword>
<sequence>MTGTLLVNNLAGLMIVTSMLVIAAKKPTLSAGLYALQSLVLVGIFITLANMFGAHELYMWSISAFITKVVLVPLIMYRAFCKLADPKADGGVISTAALFMIAAAIVLVSYFAVQPVQLPMLTELKPVLAVSLGHFLIGLLCIVSQRNILKQVFGYCLMENGAHLTLALLAHGAPELVEIGIATDAIFAVIIMALMARRIYRTMNTLDVQKLISLKG</sequence>
<dbReference type="Pfam" id="PF00420">
    <property type="entry name" value="Oxidored_q2"/>
    <property type="match status" value="1"/>
</dbReference>
<dbReference type="RefSeq" id="WP_133039419.1">
    <property type="nucleotide sequence ID" value="NZ_BMXW01000005.1"/>
</dbReference>
<comment type="caution">
    <text evidence="7">The sequence shown here is derived from an EMBL/GenBank/DDBJ whole genome shotgun (WGS) entry which is preliminary data.</text>
</comment>
<evidence type="ECO:0000256" key="6">
    <source>
        <dbReference type="SAM" id="Phobius"/>
    </source>
</evidence>
<evidence type="ECO:0000256" key="4">
    <source>
        <dbReference type="ARBA" id="ARBA00022989"/>
    </source>
</evidence>
<feature type="transmembrane region" description="Helical" evidence="6">
    <location>
        <begin position="6"/>
        <end position="24"/>
    </location>
</feature>
<gene>
    <name evidence="7" type="ORF">EDC91_11852</name>
</gene>
<feature type="transmembrane region" description="Helical" evidence="6">
    <location>
        <begin position="58"/>
        <end position="80"/>
    </location>
</feature>
<dbReference type="InterPro" id="IPR039428">
    <property type="entry name" value="NUOK/Mnh_C1-like"/>
</dbReference>
<dbReference type="InterPro" id="IPR038730">
    <property type="entry name" value="HyfE-like"/>
</dbReference>
<dbReference type="GO" id="GO:0005886">
    <property type="term" value="C:plasma membrane"/>
    <property type="evidence" value="ECO:0007669"/>
    <property type="project" value="UniProtKB-SubCell"/>
</dbReference>
<dbReference type="NCBIfam" id="NF008556">
    <property type="entry name" value="PRK11492.1"/>
    <property type="match status" value="1"/>
</dbReference>
<dbReference type="Gene3D" id="1.10.287.3510">
    <property type="match status" value="1"/>
</dbReference>
<feature type="transmembrane region" description="Helical" evidence="6">
    <location>
        <begin position="124"/>
        <end position="143"/>
    </location>
</feature>
<organism evidence="7 8">
    <name type="scientific">Shewanella fodinae</name>
    <dbReference type="NCBI Taxonomy" id="552357"/>
    <lineage>
        <taxon>Bacteria</taxon>
        <taxon>Pseudomonadati</taxon>
        <taxon>Pseudomonadota</taxon>
        <taxon>Gammaproteobacteria</taxon>
        <taxon>Alteromonadales</taxon>
        <taxon>Shewanellaceae</taxon>
        <taxon>Shewanella</taxon>
    </lineage>
</organism>
<feature type="transmembrane region" description="Helical" evidence="6">
    <location>
        <begin position="92"/>
        <end position="112"/>
    </location>
</feature>
<reference evidence="7 8" key="1">
    <citation type="submission" date="2019-03" db="EMBL/GenBank/DDBJ databases">
        <title>Freshwater and sediment microbial communities from various areas in North America, analyzing microbe dynamics in response to fracking.</title>
        <authorList>
            <person name="Lamendella R."/>
        </authorList>
    </citation>
    <scope>NUCLEOTIDE SEQUENCE [LARGE SCALE GENOMIC DNA]</scope>
    <source>
        <strain evidence="7 8">74A</strain>
    </source>
</reference>
<feature type="transmembrane region" description="Helical" evidence="6">
    <location>
        <begin position="176"/>
        <end position="196"/>
    </location>
</feature>
<comment type="subcellular location">
    <subcellularLocation>
        <location evidence="1">Cell membrane</location>
        <topology evidence="1">Multi-pass membrane protein</topology>
    </subcellularLocation>
</comment>
<feature type="transmembrane region" description="Helical" evidence="6">
    <location>
        <begin position="31"/>
        <end position="52"/>
    </location>
</feature>
<keyword evidence="5 6" id="KW-0472">Membrane</keyword>
<keyword evidence="8" id="KW-1185">Reference proteome</keyword>
<dbReference type="Proteomes" id="UP000294832">
    <property type="component" value="Unassembled WGS sequence"/>
</dbReference>